<sequence>ILKEALELSGKLFPDDPLNSDNLRKAFLELDLTSGPAVETFPVNHIAFDGKGDNPYARATIMQVIKGEPKVVWPFDEAEAEFVFPRLDATY</sequence>
<name>X0VRG6_9ZZZZ</name>
<dbReference type="EMBL" id="BARS01035641">
    <property type="protein sequence ID" value="GAG20830.1"/>
    <property type="molecule type" value="Genomic_DNA"/>
</dbReference>
<gene>
    <name evidence="1" type="ORF">S01H1_54887</name>
</gene>
<dbReference type="AlphaFoldDB" id="X0VRG6"/>
<feature type="non-terminal residue" evidence="1">
    <location>
        <position position="1"/>
    </location>
</feature>
<accession>X0VRG6</accession>
<evidence type="ECO:0000313" key="1">
    <source>
        <dbReference type="EMBL" id="GAG20830.1"/>
    </source>
</evidence>
<organism evidence="1">
    <name type="scientific">marine sediment metagenome</name>
    <dbReference type="NCBI Taxonomy" id="412755"/>
    <lineage>
        <taxon>unclassified sequences</taxon>
        <taxon>metagenomes</taxon>
        <taxon>ecological metagenomes</taxon>
    </lineage>
</organism>
<proteinExistence type="predicted"/>
<comment type="caution">
    <text evidence="1">The sequence shown here is derived from an EMBL/GenBank/DDBJ whole genome shotgun (WGS) entry which is preliminary data.</text>
</comment>
<protein>
    <submittedName>
        <fullName evidence="1">Uncharacterized protein</fullName>
    </submittedName>
</protein>
<reference evidence="1" key="1">
    <citation type="journal article" date="2014" name="Front. Microbiol.">
        <title>High frequency of phylogenetically diverse reductive dehalogenase-homologous genes in deep subseafloor sedimentary metagenomes.</title>
        <authorList>
            <person name="Kawai M."/>
            <person name="Futagami T."/>
            <person name="Toyoda A."/>
            <person name="Takaki Y."/>
            <person name="Nishi S."/>
            <person name="Hori S."/>
            <person name="Arai W."/>
            <person name="Tsubouchi T."/>
            <person name="Morono Y."/>
            <person name="Uchiyama I."/>
            <person name="Ito T."/>
            <person name="Fujiyama A."/>
            <person name="Inagaki F."/>
            <person name="Takami H."/>
        </authorList>
    </citation>
    <scope>NUCLEOTIDE SEQUENCE</scope>
    <source>
        <strain evidence="1">Expedition CK06-06</strain>
    </source>
</reference>